<dbReference type="AlphaFoldDB" id="A0A917MVE0"/>
<dbReference type="InterPro" id="IPR001451">
    <property type="entry name" value="Hexapep"/>
</dbReference>
<sequence>MGLGLKTAAYDTVRRLAFSPAVHMANRWKVLNKLGWTNIGKSYIRDGCLFIGYDITMSNVYLNRQVFIDASAPVRIGQNVQIGPRASIITSTHDIGGRRGRGGTSKTKPVTIGDGCWIGAGAMILPGTTIAEGCVIAAGAVVTKDTDPDGLYAGVPAQRIRDLS</sequence>
<dbReference type="RefSeq" id="WP_188359620.1">
    <property type="nucleotide sequence ID" value="NZ_BMDC01000002.1"/>
</dbReference>
<dbReference type="Pfam" id="PF00132">
    <property type="entry name" value="Hexapep"/>
    <property type="match status" value="1"/>
</dbReference>
<evidence type="ECO:0000313" key="4">
    <source>
        <dbReference type="Proteomes" id="UP000600171"/>
    </source>
</evidence>
<comment type="similarity">
    <text evidence="1">Belongs to the transferase hexapeptide repeat family.</text>
</comment>
<name>A0A917MVE0_9MICC</name>
<evidence type="ECO:0000313" key="3">
    <source>
        <dbReference type="EMBL" id="GGH62911.1"/>
    </source>
</evidence>
<evidence type="ECO:0000256" key="2">
    <source>
        <dbReference type="ARBA" id="ARBA00022679"/>
    </source>
</evidence>
<reference evidence="3 4" key="1">
    <citation type="journal article" date="2014" name="Int. J. Syst. Evol. Microbiol.">
        <title>Complete genome sequence of Corynebacterium casei LMG S-19264T (=DSM 44701T), isolated from a smear-ripened cheese.</title>
        <authorList>
            <consortium name="US DOE Joint Genome Institute (JGI-PGF)"/>
            <person name="Walter F."/>
            <person name="Albersmeier A."/>
            <person name="Kalinowski J."/>
            <person name="Ruckert C."/>
        </authorList>
    </citation>
    <scope>NUCLEOTIDE SEQUENCE [LARGE SCALE GENOMIC DNA]</scope>
    <source>
        <strain evidence="3 4">CCM 8669</strain>
    </source>
</reference>
<dbReference type="SUPFAM" id="SSF51161">
    <property type="entry name" value="Trimeric LpxA-like enzymes"/>
    <property type="match status" value="1"/>
</dbReference>
<dbReference type="PANTHER" id="PTHR23416:SF23">
    <property type="entry name" value="ACETYLTRANSFERASE C18B11.09C-RELATED"/>
    <property type="match status" value="1"/>
</dbReference>
<evidence type="ECO:0000256" key="1">
    <source>
        <dbReference type="ARBA" id="ARBA00007274"/>
    </source>
</evidence>
<dbReference type="InterPro" id="IPR051159">
    <property type="entry name" value="Hexapeptide_acetyltransf"/>
</dbReference>
<dbReference type="InterPro" id="IPR011004">
    <property type="entry name" value="Trimer_LpxA-like_sf"/>
</dbReference>
<protein>
    <recommendedName>
        <fullName evidence="5">Acyltransferase</fullName>
    </recommendedName>
</protein>
<evidence type="ECO:0008006" key="5">
    <source>
        <dbReference type="Google" id="ProtNLM"/>
    </source>
</evidence>
<organism evidence="3 4">
    <name type="scientific">Rothia aerolata</name>
    <dbReference type="NCBI Taxonomy" id="1812262"/>
    <lineage>
        <taxon>Bacteria</taxon>
        <taxon>Bacillati</taxon>
        <taxon>Actinomycetota</taxon>
        <taxon>Actinomycetes</taxon>
        <taxon>Micrococcales</taxon>
        <taxon>Micrococcaceae</taxon>
        <taxon>Rothia</taxon>
    </lineage>
</organism>
<dbReference type="PANTHER" id="PTHR23416">
    <property type="entry name" value="SIALIC ACID SYNTHASE-RELATED"/>
    <property type="match status" value="1"/>
</dbReference>
<comment type="caution">
    <text evidence="3">The sequence shown here is derived from an EMBL/GenBank/DDBJ whole genome shotgun (WGS) entry which is preliminary data.</text>
</comment>
<dbReference type="EMBL" id="BMDC01000002">
    <property type="protein sequence ID" value="GGH62911.1"/>
    <property type="molecule type" value="Genomic_DNA"/>
</dbReference>
<dbReference type="Gene3D" id="2.160.10.10">
    <property type="entry name" value="Hexapeptide repeat proteins"/>
    <property type="match status" value="1"/>
</dbReference>
<dbReference type="Proteomes" id="UP000600171">
    <property type="component" value="Unassembled WGS sequence"/>
</dbReference>
<dbReference type="GO" id="GO:0008374">
    <property type="term" value="F:O-acyltransferase activity"/>
    <property type="evidence" value="ECO:0007669"/>
    <property type="project" value="TreeGrafter"/>
</dbReference>
<keyword evidence="4" id="KW-1185">Reference proteome</keyword>
<dbReference type="CDD" id="cd04647">
    <property type="entry name" value="LbH_MAT_like"/>
    <property type="match status" value="1"/>
</dbReference>
<proteinExistence type="inferred from homology"/>
<keyword evidence="2" id="KW-0808">Transferase</keyword>
<gene>
    <name evidence="3" type="ORF">GCM10007359_13640</name>
</gene>
<accession>A0A917MVE0</accession>